<dbReference type="AlphaFoldDB" id="A0A8H3IBY2"/>
<proteinExistence type="predicted"/>
<feature type="region of interest" description="Disordered" evidence="1">
    <location>
        <begin position="125"/>
        <end position="163"/>
    </location>
</feature>
<keyword evidence="3" id="KW-1185">Reference proteome</keyword>
<name>A0A8H3IBY2_9LECA</name>
<sequence length="255" mass="28557">MLNEAQAQRGVSSRDPTRRVLSAGDMQQRSQRSRFDGLVEQVPHQPTALTWDVQEPTSNAFQDYPTRQLTHLASNEALYGQWHQQQTPPNPSPWLHCPHLSPVSPCERGSAMSEEQRNRLLRSMPGYQSSSSPMAEPTLLHEQSAPGKEWRSSIDAGSTGDGKSDWGFMDVVAENSSPFSDNRNMINPSFDYQGENPFPNGSPAISNCVGQRPGSFPRDEELEENDQDVELLTELLQDQKLTGEEEHPGYIFSEM</sequence>
<evidence type="ECO:0000313" key="2">
    <source>
        <dbReference type="EMBL" id="CAF9915100.1"/>
    </source>
</evidence>
<evidence type="ECO:0000313" key="3">
    <source>
        <dbReference type="Proteomes" id="UP000664521"/>
    </source>
</evidence>
<gene>
    <name evidence="2" type="ORF">HETSPECPRED_002299</name>
</gene>
<feature type="region of interest" description="Disordered" evidence="1">
    <location>
        <begin position="1"/>
        <end position="35"/>
    </location>
</feature>
<comment type="caution">
    <text evidence="2">The sequence shown here is derived from an EMBL/GenBank/DDBJ whole genome shotgun (WGS) entry which is preliminary data.</text>
</comment>
<reference evidence="2" key="1">
    <citation type="submission" date="2021-03" db="EMBL/GenBank/DDBJ databases">
        <authorList>
            <person name="Tagirdzhanova G."/>
        </authorList>
    </citation>
    <scope>NUCLEOTIDE SEQUENCE</scope>
</reference>
<feature type="compositionally biased region" description="Polar residues" evidence="1">
    <location>
        <begin position="1"/>
        <end position="11"/>
    </location>
</feature>
<protein>
    <submittedName>
        <fullName evidence="2">Uncharacterized protein</fullName>
    </submittedName>
</protein>
<dbReference type="EMBL" id="CAJPDS010000015">
    <property type="protein sequence ID" value="CAF9915100.1"/>
    <property type="molecule type" value="Genomic_DNA"/>
</dbReference>
<dbReference type="Proteomes" id="UP000664521">
    <property type="component" value="Unassembled WGS sequence"/>
</dbReference>
<accession>A0A8H3IBY2</accession>
<evidence type="ECO:0000256" key="1">
    <source>
        <dbReference type="SAM" id="MobiDB-lite"/>
    </source>
</evidence>
<organism evidence="2 3">
    <name type="scientific">Heterodermia speciosa</name>
    <dbReference type="NCBI Taxonomy" id="116794"/>
    <lineage>
        <taxon>Eukaryota</taxon>
        <taxon>Fungi</taxon>
        <taxon>Dikarya</taxon>
        <taxon>Ascomycota</taxon>
        <taxon>Pezizomycotina</taxon>
        <taxon>Lecanoromycetes</taxon>
        <taxon>OSLEUM clade</taxon>
        <taxon>Lecanoromycetidae</taxon>
        <taxon>Caliciales</taxon>
        <taxon>Physciaceae</taxon>
        <taxon>Heterodermia</taxon>
    </lineage>
</organism>